<protein>
    <recommendedName>
        <fullName evidence="3">STAS domain-containing protein</fullName>
    </recommendedName>
</protein>
<organism evidence="1 2">
    <name type="scientific">Arthrobacter ginsengisoli</name>
    <dbReference type="NCBI Taxonomy" id="1356565"/>
    <lineage>
        <taxon>Bacteria</taxon>
        <taxon>Bacillati</taxon>
        <taxon>Actinomycetota</taxon>
        <taxon>Actinomycetes</taxon>
        <taxon>Micrococcales</taxon>
        <taxon>Micrococcaceae</taxon>
        <taxon>Arthrobacter</taxon>
    </lineage>
</organism>
<dbReference type="RefSeq" id="WP_310051634.1">
    <property type="nucleotide sequence ID" value="NZ_JAVDVQ010000003.1"/>
</dbReference>
<keyword evidence="2" id="KW-1185">Reference proteome</keyword>
<gene>
    <name evidence="1" type="ORF">J2X01_001177</name>
</gene>
<proteinExistence type="predicted"/>
<accession>A0ABU1U9R9</accession>
<sequence>MDKSLNAQVKLDIASDVVRIDVRGSLTPHSRPSLMQLFQRVRRMGITSHIRVNLGNASFIESTALAGLRNDLNAIDGAAALVNTAGALPGSAGVSLELNPFVEQTGAALPSLDLSAALAASMDPSGTRPLTVYSDAELLAASDSVFGLLDDPADMARSQLLATYDEIGLEIGRRGVGVETAGRPPAGTARIPGCG</sequence>
<dbReference type="Proteomes" id="UP001252243">
    <property type="component" value="Unassembled WGS sequence"/>
</dbReference>
<reference evidence="1 2" key="1">
    <citation type="submission" date="2023-07" db="EMBL/GenBank/DDBJ databases">
        <title>Sorghum-associated microbial communities from plants grown in Nebraska, USA.</title>
        <authorList>
            <person name="Schachtman D."/>
        </authorList>
    </citation>
    <scope>NUCLEOTIDE SEQUENCE [LARGE SCALE GENOMIC DNA]</scope>
    <source>
        <strain evidence="1 2">BE167</strain>
    </source>
</reference>
<evidence type="ECO:0000313" key="2">
    <source>
        <dbReference type="Proteomes" id="UP001252243"/>
    </source>
</evidence>
<evidence type="ECO:0000313" key="1">
    <source>
        <dbReference type="EMBL" id="MDR7081896.1"/>
    </source>
</evidence>
<dbReference type="EMBL" id="JAVDVQ010000003">
    <property type="protein sequence ID" value="MDR7081896.1"/>
    <property type="molecule type" value="Genomic_DNA"/>
</dbReference>
<comment type="caution">
    <text evidence="1">The sequence shown here is derived from an EMBL/GenBank/DDBJ whole genome shotgun (WGS) entry which is preliminary data.</text>
</comment>
<evidence type="ECO:0008006" key="3">
    <source>
        <dbReference type="Google" id="ProtNLM"/>
    </source>
</evidence>
<name>A0ABU1U9R9_9MICC</name>